<reference evidence="2" key="1">
    <citation type="journal article" date="2018" name="Genome Biol. Evol.">
        <title>Genomics and development of Lentinus tigrinus, a white-rot wood-decaying mushroom with dimorphic fruiting bodies.</title>
        <authorList>
            <person name="Wu B."/>
            <person name="Xu Z."/>
            <person name="Knudson A."/>
            <person name="Carlson A."/>
            <person name="Chen N."/>
            <person name="Kovaka S."/>
            <person name="LaButti K."/>
            <person name="Lipzen A."/>
            <person name="Pennachio C."/>
            <person name="Riley R."/>
            <person name="Schakwitz W."/>
            <person name="Umezawa K."/>
            <person name="Ohm R.A."/>
            <person name="Grigoriev I.V."/>
            <person name="Nagy L.G."/>
            <person name="Gibbons J."/>
            <person name="Hibbett D."/>
        </authorList>
    </citation>
    <scope>NUCLEOTIDE SEQUENCE [LARGE SCALE GENOMIC DNA]</scope>
    <source>
        <strain evidence="2">ALCF2SS1-6</strain>
    </source>
</reference>
<feature type="compositionally biased region" description="Polar residues" evidence="1">
    <location>
        <begin position="108"/>
        <end position="119"/>
    </location>
</feature>
<evidence type="ECO:0000313" key="3">
    <source>
        <dbReference type="Proteomes" id="UP000313359"/>
    </source>
</evidence>
<dbReference type="OrthoDB" id="2756306at2759"/>
<organism evidence="2 3">
    <name type="scientific">Lentinus tigrinus ALCF2SS1-6</name>
    <dbReference type="NCBI Taxonomy" id="1328759"/>
    <lineage>
        <taxon>Eukaryota</taxon>
        <taxon>Fungi</taxon>
        <taxon>Dikarya</taxon>
        <taxon>Basidiomycota</taxon>
        <taxon>Agaricomycotina</taxon>
        <taxon>Agaricomycetes</taxon>
        <taxon>Polyporales</taxon>
        <taxon>Polyporaceae</taxon>
        <taxon>Lentinus</taxon>
    </lineage>
</organism>
<keyword evidence="3" id="KW-1185">Reference proteome</keyword>
<proteinExistence type="predicted"/>
<protein>
    <submittedName>
        <fullName evidence="2">Uncharacterized protein</fullName>
    </submittedName>
</protein>
<dbReference type="AlphaFoldDB" id="A0A5C2SRU4"/>
<feature type="compositionally biased region" description="Basic residues" evidence="1">
    <location>
        <begin position="131"/>
        <end position="140"/>
    </location>
</feature>
<evidence type="ECO:0000256" key="1">
    <source>
        <dbReference type="SAM" id="MobiDB-lite"/>
    </source>
</evidence>
<gene>
    <name evidence="2" type="ORF">L227DRAFT_131726</name>
</gene>
<dbReference type="Proteomes" id="UP000313359">
    <property type="component" value="Unassembled WGS sequence"/>
</dbReference>
<accession>A0A5C2SRU4</accession>
<feature type="region of interest" description="Disordered" evidence="1">
    <location>
        <begin position="103"/>
        <end position="167"/>
    </location>
</feature>
<evidence type="ECO:0000313" key="2">
    <source>
        <dbReference type="EMBL" id="RPD66078.1"/>
    </source>
</evidence>
<name>A0A5C2SRU4_9APHY</name>
<sequence length="256" mass="29539">MKLISKPANVSRRIIAIDQGFSLADQMKLSGSRTDVALYFDIVNTVGSLCDRYLPYRDDICNMLEEKFTVIEEVKRRYNCLECYEDDWPLKVMIGQHRQLRRAGGRGLSSSATQRTIKQTVGDREPSGAHTRSKSRKPSKAVRSVTQQSTRVHRSQKENLPVPDSRYNTPETMFEATVVDKQLLEHEVVLQFLRDLAQDLSFLLPVFVRYGITGRTTLRSVRCMENWRGWIYTWVKEGNLTELQFKIISDGMEKIV</sequence>
<dbReference type="EMBL" id="ML122251">
    <property type="protein sequence ID" value="RPD66078.1"/>
    <property type="molecule type" value="Genomic_DNA"/>
</dbReference>